<reference evidence="1" key="1">
    <citation type="submission" date="2015-06" db="UniProtKB">
        <authorList>
            <consortium name="EnsemblPlants"/>
        </authorList>
    </citation>
    <scope>IDENTIFICATION</scope>
</reference>
<dbReference type="Gramene" id="ORGLA07G0068400.1">
    <property type="protein sequence ID" value="ORGLA07G0068400.1"/>
    <property type="gene ID" value="ORGLA07G0068400"/>
</dbReference>
<dbReference type="Proteomes" id="UP000007306">
    <property type="component" value="Chromosome 7"/>
</dbReference>
<keyword evidence="2" id="KW-1185">Reference proteome</keyword>
<dbReference type="HOGENOM" id="CLU_3020507_0_0_1"/>
<organism evidence="1 2">
    <name type="scientific">Oryza glaberrima</name>
    <name type="common">African rice</name>
    <dbReference type="NCBI Taxonomy" id="4538"/>
    <lineage>
        <taxon>Eukaryota</taxon>
        <taxon>Viridiplantae</taxon>
        <taxon>Streptophyta</taxon>
        <taxon>Embryophyta</taxon>
        <taxon>Tracheophyta</taxon>
        <taxon>Spermatophyta</taxon>
        <taxon>Magnoliopsida</taxon>
        <taxon>Liliopsida</taxon>
        <taxon>Poales</taxon>
        <taxon>Poaceae</taxon>
        <taxon>BOP clade</taxon>
        <taxon>Oryzoideae</taxon>
        <taxon>Oryzeae</taxon>
        <taxon>Oryzinae</taxon>
        <taxon>Oryza</taxon>
    </lineage>
</organism>
<name>I1Q992_ORYGL</name>
<sequence>HKCEHNLMDDVERCKGCACWLTGSMKVYLDYSETVDDWRDHGETVQIGRGDTFLMY</sequence>
<reference evidence="1 2" key="2">
    <citation type="submission" date="2018-04" db="EMBL/GenBank/DDBJ databases">
        <title>OglaRS2 (Oryza glaberrima Reference Sequence Version 2).</title>
        <authorList>
            <person name="Zhang J."/>
            <person name="Kudrna D."/>
            <person name="Lee S."/>
            <person name="Talag J."/>
            <person name="Rajasekar S."/>
            <person name="Wing R.A."/>
        </authorList>
    </citation>
    <scope>NUCLEOTIDE SEQUENCE [LARGE SCALE GENOMIC DNA]</scope>
    <source>
        <strain evidence="1 2">cv. IRGC 96717</strain>
    </source>
</reference>
<proteinExistence type="predicted"/>
<protein>
    <submittedName>
        <fullName evidence="1">Uncharacterized protein</fullName>
    </submittedName>
</protein>
<dbReference type="OMA" id="DWRDHGE"/>
<dbReference type="AlphaFoldDB" id="I1Q992"/>
<evidence type="ECO:0000313" key="1">
    <source>
        <dbReference type="EnsemblPlants" id="ORGLA07G0068400.1"/>
    </source>
</evidence>
<dbReference type="EnsemblPlants" id="ORGLA07G0068400.1">
    <property type="protein sequence ID" value="ORGLA07G0068400.1"/>
    <property type="gene ID" value="ORGLA07G0068400"/>
</dbReference>
<evidence type="ECO:0000313" key="2">
    <source>
        <dbReference type="Proteomes" id="UP000007306"/>
    </source>
</evidence>
<accession>I1Q992</accession>